<evidence type="ECO:0000313" key="2">
    <source>
        <dbReference type="EMBL" id="MST99380.1"/>
    </source>
</evidence>
<gene>
    <name evidence="2" type="ORF">FYJ85_20340</name>
</gene>
<keyword evidence="3" id="KW-1185">Reference proteome</keyword>
<protein>
    <submittedName>
        <fullName evidence="2">Sigma-70 family RNA polymerase sigma factor</fullName>
    </submittedName>
</protein>
<dbReference type="Gene3D" id="1.10.10.10">
    <property type="entry name" value="Winged helix-like DNA-binding domain superfamily/Winged helix DNA-binding domain"/>
    <property type="match status" value="1"/>
</dbReference>
<dbReference type="InterPro" id="IPR013249">
    <property type="entry name" value="RNA_pol_sigma70_r4_t2"/>
</dbReference>
<dbReference type="InterPro" id="IPR036388">
    <property type="entry name" value="WH-like_DNA-bd_sf"/>
</dbReference>
<organism evidence="2 3">
    <name type="scientific">Victivallis lenta</name>
    <dbReference type="NCBI Taxonomy" id="2606640"/>
    <lineage>
        <taxon>Bacteria</taxon>
        <taxon>Pseudomonadati</taxon>
        <taxon>Lentisphaerota</taxon>
        <taxon>Lentisphaeria</taxon>
        <taxon>Victivallales</taxon>
        <taxon>Victivallaceae</taxon>
        <taxon>Victivallis</taxon>
    </lineage>
</organism>
<dbReference type="Pfam" id="PF08281">
    <property type="entry name" value="Sigma70_r4_2"/>
    <property type="match status" value="1"/>
</dbReference>
<sequence>MPNVKFEDVYANAYVRESVAYLVATTIRQYPMLANSEKDLEQELWIALARKLPRFQSARSSLNKFCRVILEVSLKEIRRKLFSRRSIVARTSLELTMEMQDFLTWDGLEKAILIFDVQSVLQNLSPEQKEICEMLMDGFSIRQIAQRINIPVGTLYKHQIAELREIFTLAGLKK</sequence>
<reference evidence="2 3" key="1">
    <citation type="submission" date="2019-08" db="EMBL/GenBank/DDBJ databases">
        <title>In-depth cultivation of the pig gut microbiome towards novel bacterial diversity and tailored functional studies.</title>
        <authorList>
            <person name="Wylensek D."/>
            <person name="Hitch T.C.A."/>
            <person name="Clavel T."/>
        </authorList>
    </citation>
    <scope>NUCLEOTIDE SEQUENCE [LARGE SCALE GENOMIC DNA]</scope>
    <source>
        <strain evidence="2 3">BBE-744-WT-12</strain>
    </source>
</reference>
<evidence type="ECO:0000313" key="3">
    <source>
        <dbReference type="Proteomes" id="UP000435649"/>
    </source>
</evidence>
<dbReference type="SUPFAM" id="SSF46894">
    <property type="entry name" value="C-terminal effector domain of the bipartite response regulators"/>
    <property type="match status" value="1"/>
</dbReference>
<dbReference type="RefSeq" id="WP_154420576.1">
    <property type="nucleotide sequence ID" value="NZ_VUNS01000035.1"/>
</dbReference>
<accession>A0A844G670</accession>
<dbReference type="EMBL" id="VUNS01000035">
    <property type="protein sequence ID" value="MST99380.1"/>
    <property type="molecule type" value="Genomic_DNA"/>
</dbReference>
<feature type="domain" description="RNA polymerase sigma factor 70 region 4 type 2" evidence="1">
    <location>
        <begin position="116"/>
        <end position="158"/>
    </location>
</feature>
<dbReference type="Proteomes" id="UP000435649">
    <property type="component" value="Unassembled WGS sequence"/>
</dbReference>
<dbReference type="GO" id="GO:0006352">
    <property type="term" value="P:DNA-templated transcription initiation"/>
    <property type="evidence" value="ECO:0007669"/>
    <property type="project" value="InterPro"/>
</dbReference>
<name>A0A844G670_9BACT</name>
<dbReference type="InterPro" id="IPR016032">
    <property type="entry name" value="Sig_transdc_resp-reg_C-effctor"/>
</dbReference>
<dbReference type="AlphaFoldDB" id="A0A844G670"/>
<evidence type="ECO:0000259" key="1">
    <source>
        <dbReference type="Pfam" id="PF08281"/>
    </source>
</evidence>
<proteinExistence type="predicted"/>
<comment type="caution">
    <text evidence="2">The sequence shown here is derived from an EMBL/GenBank/DDBJ whole genome shotgun (WGS) entry which is preliminary data.</text>
</comment>
<dbReference type="GO" id="GO:0016987">
    <property type="term" value="F:sigma factor activity"/>
    <property type="evidence" value="ECO:0007669"/>
    <property type="project" value="InterPro"/>
</dbReference>
<dbReference type="GO" id="GO:0003677">
    <property type="term" value="F:DNA binding"/>
    <property type="evidence" value="ECO:0007669"/>
    <property type="project" value="InterPro"/>
</dbReference>